<evidence type="ECO:0000313" key="3">
    <source>
        <dbReference type="EMBL" id="CAN66707.1"/>
    </source>
</evidence>
<feature type="region of interest" description="Disordered" evidence="1">
    <location>
        <begin position="728"/>
        <end position="748"/>
    </location>
</feature>
<evidence type="ECO:0000256" key="1">
    <source>
        <dbReference type="SAM" id="MobiDB-lite"/>
    </source>
</evidence>
<dbReference type="PANTHER" id="PTHR13500">
    <property type="entry name" value="NUCLEOLAR PRERIBOSOMAL-ASSOCIATED PROTEIN 1"/>
    <property type="match status" value="1"/>
</dbReference>
<dbReference type="PANTHER" id="PTHR13500:SF0">
    <property type="entry name" value="NUCLEOLAR PRE-RIBOSOMAL-ASSOCIATED PROTEIN 1"/>
    <property type="match status" value="1"/>
</dbReference>
<proteinExistence type="predicted"/>
<dbReference type="AlphaFoldDB" id="A5AG71"/>
<dbReference type="InterPro" id="IPR039844">
    <property type="entry name" value="URB1"/>
</dbReference>
<dbReference type="Pfam" id="PF11707">
    <property type="entry name" value="Npa1"/>
    <property type="match status" value="1"/>
</dbReference>
<dbReference type="ExpressionAtlas" id="A5AG71">
    <property type="expression patterns" value="baseline and differential"/>
</dbReference>
<accession>A5AG71</accession>
<gene>
    <name evidence="3" type="ORF">VITISV_025360</name>
</gene>
<dbReference type="EMBL" id="AM425943">
    <property type="protein sequence ID" value="CAN66707.1"/>
    <property type="molecule type" value="Genomic_DNA"/>
</dbReference>
<evidence type="ECO:0000259" key="2">
    <source>
        <dbReference type="Pfam" id="PF11707"/>
    </source>
</evidence>
<organism evidence="3">
    <name type="scientific">Vitis vinifera</name>
    <name type="common">Grape</name>
    <dbReference type="NCBI Taxonomy" id="29760"/>
    <lineage>
        <taxon>Eukaryota</taxon>
        <taxon>Viridiplantae</taxon>
        <taxon>Streptophyta</taxon>
        <taxon>Embryophyta</taxon>
        <taxon>Tracheophyta</taxon>
        <taxon>Spermatophyta</taxon>
        <taxon>Magnoliopsida</taxon>
        <taxon>eudicotyledons</taxon>
        <taxon>Gunneridae</taxon>
        <taxon>Pentapetalae</taxon>
        <taxon>rosids</taxon>
        <taxon>Vitales</taxon>
        <taxon>Vitaceae</taxon>
        <taxon>Viteae</taxon>
        <taxon>Vitis</taxon>
    </lineage>
</organism>
<dbReference type="InterPro" id="IPR021714">
    <property type="entry name" value="URB1_N"/>
</dbReference>
<protein>
    <recommendedName>
        <fullName evidence="2">URB1 N-terminal domain-containing protein</fullName>
    </recommendedName>
</protein>
<reference evidence="3" key="1">
    <citation type="journal article" date="2007" name="PLoS ONE">
        <title>The first genome sequence of an elite grapevine cultivar (Pinot noir Vitis vinifera L.): coping with a highly heterozygous genome.</title>
        <authorList>
            <person name="Velasco R."/>
            <person name="Zharkikh A."/>
            <person name="Troggio M."/>
            <person name="Cartwright D.A."/>
            <person name="Cestaro A."/>
            <person name="Pruss D."/>
            <person name="Pindo M."/>
            <person name="FitzGerald L.M."/>
            <person name="Vezzulli S."/>
            <person name="Reid J."/>
            <person name="Malacarne G."/>
            <person name="Iliev D."/>
            <person name="Coppola G."/>
            <person name="Wardell B."/>
            <person name="Micheletti D."/>
            <person name="Macalma T."/>
            <person name="Facci M."/>
            <person name="Mitchell J.T."/>
            <person name="Perazzolli M."/>
            <person name="Eldredge G."/>
            <person name="Gatto P."/>
            <person name="Oyzerski R."/>
            <person name="Moretto M."/>
            <person name="Gutin N."/>
            <person name="Stefanini M."/>
            <person name="Chen Y."/>
            <person name="Segala C."/>
            <person name="Davenport C."/>
            <person name="Dematte L."/>
            <person name="Mraz A."/>
            <person name="Battilana J."/>
            <person name="Stormo K."/>
            <person name="Costa F."/>
            <person name="Tao Q."/>
            <person name="Si-Ammour A."/>
            <person name="Harkins T."/>
            <person name="Lackey A."/>
            <person name="Perbost C."/>
            <person name="Taillon B."/>
            <person name="Stella A."/>
            <person name="Solovyev V."/>
            <person name="Fawcett J.A."/>
            <person name="Sterck L."/>
            <person name="Vandepoele K."/>
            <person name="Grando S.M."/>
            <person name="Toppo S."/>
            <person name="Moser C."/>
            <person name="Lanchbury J."/>
            <person name="Bogden R."/>
            <person name="Skolnick M."/>
            <person name="Sgaramella V."/>
            <person name="Bhatnagar S.K."/>
            <person name="Fontana P."/>
            <person name="Gutin A."/>
            <person name="Van de Peer Y."/>
            <person name="Salamini F."/>
            <person name="Viola R."/>
        </authorList>
    </citation>
    <scope>NUCLEOTIDE SEQUENCE</scope>
</reference>
<name>A5AG71_VITVI</name>
<feature type="domain" description="URB1 N-terminal" evidence="2">
    <location>
        <begin position="14"/>
        <end position="170"/>
    </location>
</feature>
<sequence length="748" mass="84614">MDGFKQYFGEASWKHSTRKSFIGFAMSFLEVGKPGLLRRILQQKEMHSGVLRGPGNDDDEIVVYVLFTLKDRVLIPESLAPPEQLVSTSGKEDGSPAPELAHKVLVMLCTNLCNGLMPDLKRHPCPFGSDPKRSLGLMKELKVTEVAYHKDILLSFVKGRPPFVQHTWMSFLTTLKTIWFPQLVLACPSVSSIPSLKICHPLIAQMCRVLWNVFVVIHLADWLSIRGLLHPNVFVKHGTLRLLLEELKFLDSFISAINHTSCSSNQMMHRLAPLKQEIENGVRMLLPDPQVLLTLLSSLSSQSTIQELGLKRKRSSENFTVHRRNDGKKLKTDVLNEDTDMIVSGISPGLDIAFHGGDKALDTFTADDMDTVCTVPSNRIYLDGLLRVHGSYFYLGLSEFASAAFSLFLQQASSHVLFPAIMNIEGPYLLEPSKVQQLLLSKLSEQTIDHLVLPLRHRLSWIHRIQSYYRIRPLGELKHLFFEVCFILVERMLDELLVLRPDSDCSIISGVLFPTVQEVAEIIFCHPAVMLSLSSHLSCHEKLMKGTIRDSLETFLRSFKHSVHKMSHHVLNLLMSTSDYLVALYDSQNPIFKVDDSAKKQLVKVFKAQLQRLLLELKSRFDVQAVRSNYVLQFQFQEVQLKLLPWPNFAQFSGMVPIALYDTLVYKKHPSLPRHTENTEYATVPCLSNLETIFSPVLEPVDVHNELNILNSTGSFNKPNLAQLIANDSDDNSRMSQADPNEPPHGLI</sequence>